<dbReference type="AlphaFoldDB" id="A0A836LHR9"/>
<keyword evidence="3" id="KW-1185">Reference proteome</keyword>
<feature type="region of interest" description="Disordered" evidence="1">
    <location>
        <begin position="546"/>
        <end position="575"/>
    </location>
</feature>
<dbReference type="OrthoDB" id="249522at2759"/>
<organism evidence="2 3">
    <name type="scientific">Porcisia hertigi</name>
    <dbReference type="NCBI Taxonomy" id="2761500"/>
    <lineage>
        <taxon>Eukaryota</taxon>
        <taxon>Discoba</taxon>
        <taxon>Euglenozoa</taxon>
        <taxon>Kinetoplastea</taxon>
        <taxon>Metakinetoplastina</taxon>
        <taxon>Trypanosomatida</taxon>
        <taxon>Trypanosomatidae</taxon>
        <taxon>Leishmaniinae</taxon>
        <taxon>Porcisia</taxon>
    </lineage>
</organism>
<evidence type="ECO:0000313" key="2">
    <source>
        <dbReference type="EMBL" id="KAG5503453.1"/>
    </source>
</evidence>
<dbReference type="RefSeq" id="XP_067756815.1">
    <property type="nucleotide sequence ID" value="XM_067901549.1"/>
</dbReference>
<dbReference type="EMBL" id="JAFJZO010000024">
    <property type="protein sequence ID" value="KAG5503453.1"/>
    <property type="molecule type" value="Genomic_DNA"/>
</dbReference>
<evidence type="ECO:0000313" key="3">
    <source>
        <dbReference type="Proteomes" id="UP000674318"/>
    </source>
</evidence>
<feature type="compositionally biased region" description="Low complexity" evidence="1">
    <location>
        <begin position="406"/>
        <end position="422"/>
    </location>
</feature>
<dbReference type="GeneID" id="94291626"/>
<proteinExistence type="predicted"/>
<feature type="compositionally biased region" description="Low complexity" evidence="1">
    <location>
        <begin position="255"/>
        <end position="264"/>
    </location>
</feature>
<feature type="compositionally biased region" description="Basic residues" evidence="1">
    <location>
        <begin position="423"/>
        <end position="432"/>
    </location>
</feature>
<evidence type="ECO:0000256" key="1">
    <source>
        <dbReference type="SAM" id="MobiDB-lite"/>
    </source>
</evidence>
<dbReference type="KEGG" id="phet:94291626"/>
<comment type="caution">
    <text evidence="2">The sequence shown here is derived from an EMBL/GenBank/DDBJ whole genome shotgun (WGS) entry which is preliminary data.</text>
</comment>
<reference evidence="2 3" key="1">
    <citation type="submission" date="2021-02" db="EMBL/GenBank/DDBJ databases">
        <title>Porcisia hertigi Genome sequencing and assembly.</title>
        <authorList>
            <person name="Almutairi H."/>
            <person name="Gatherer D."/>
        </authorList>
    </citation>
    <scope>NUCLEOTIDE SEQUENCE [LARGE SCALE GENOMIC DNA]</scope>
    <source>
        <strain evidence="2 3">C119</strain>
    </source>
</reference>
<sequence>MESVEAAQKNVGPPPDAQSVPSDEVRRTVSLALSPESRTRSYPTGLLNATKGNSPFTVDDDSDPLALVYSTPANQPLSLARRTYGTESLFQYYALRGYKEIVGEAASPETAEAVQACLRDDTMVAAGSGMAAVTAHHRFGSKSTAPSRDSHVIDRCLVSTAAAATPPAVSLVALGAEGLVNSVVPLYVPLRPAQAQDATSLYRTNQVNEMRAAVEEERRERLRLVPEAAVYLSRYYPEGTDIAGRVQLPPPVEPEPATNTATPTRSGGRAGGPTSNTSTNAPTVSAGTATRNAAHHSGTSMQTAPTGCTRYPSNLASCRSSSYLKNNNSLSPSTLPLLLRAPQEVAATMQAQKEERRTLADHIEDAFVNAYHLRNPLAVERQRERERQASQAHSLKAAAALLADKGSGAAATRRSTPAASKKTSGKKKKTRAKAVAPPKREGGVPANLDVFRTSLLLTCNDEGAVTLEKLGVLLANVPFHVGTPTSVLAADSTSTVQRLFSIVYNNTRATNAGDVPEVLCTATSASGAGAGDLLSRIGNMMSDNSASNVTHGHRTSLSRVSCSVTGTRGGPRTSITQTTLDRANHSFVSVHSHASNTNAMSTTKGVGDGTVTASNGVHSPSLHHLTSALGHSWKDTIGSGANGKQPLPLKLSSDLNDGKKCVLVLEVLDALDALLNSVDTKRVVRWECFNVLALEGNGYIHKSQLVKLRQHAYRDGSVAEEQAAVTAAMVKTLSDVFAVVATEEEEAYLKANRKGKKKKRAVTLAAHQSSPIPLNVMRKSHMDYATFCRFFDEMPLMAAAFAHVWLPLLLSGHRHTVSADGSAGEPLDATKSFTTSNLQNLREGTPILAPPSPGPRADIADNRKEEEESFSSPASPRRPPRWVAPGLDDNPDALPLEALGSTPDARRAAVRKLVIIRQEQLHQACDAAEEEKLLMMQSEEPEGNGVFAGS</sequence>
<accession>A0A836LHR9</accession>
<feature type="region of interest" description="Disordered" evidence="1">
    <location>
        <begin position="1"/>
        <end position="45"/>
    </location>
</feature>
<protein>
    <submittedName>
        <fullName evidence="2">Uncharacterized protein</fullName>
    </submittedName>
</protein>
<feature type="region of interest" description="Disordered" evidence="1">
    <location>
        <begin position="406"/>
        <end position="441"/>
    </location>
</feature>
<gene>
    <name evidence="2" type="ORF">JKF63_05592</name>
</gene>
<dbReference type="Proteomes" id="UP000674318">
    <property type="component" value="Chromosome 24"/>
</dbReference>
<feature type="compositionally biased region" description="Polar residues" evidence="1">
    <location>
        <begin position="273"/>
        <end position="308"/>
    </location>
</feature>
<name>A0A836LHR9_9TRYP</name>
<feature type="compositionally biased region" description="Polar residues" evidence="1">
    <location>
        <begin position="557"/>
        <end position="566"/>
    </location>
</feature>
<feature type="region of interest" description="Disordered" evidence="1">
    <location>
        <begin position="242"/>
        <end position="308"/>
    </location>
</feature>
<feature type="region of interest" description="Disordered" evidence="1">
    <location>
        <begin position="836"/>
        <end position="899"/>
    </location>
</feature>